<dbReference type="InterPro" id="IPR048367">
    <property type="entry name" value="TNP-like_RNaseH_C"/>
</dbReference>
<protein>
    <submittedName>
        <fullName evidence="4">THAP domain-containing protein</fullName>
    </submittedName>
</protein>
<dbReference type="PANTHER" id="PTHR47577:SF2">
    <property type="entry name" value="THAP DOMAIN CONTAINING 9"/>
    <property type="match status" value="1"/>
</dbReference>
<accession>A0A0L7LCS7</accession>
<dbReference type="InterPro" id="IPR048365">
    <property type="entry name" value="TNP-like_RNaseH_N"/>
</dbReference>
<evidence type="ECO:0000313" key="4">
    <source>
        <dbReference type="EMBL" id="KOB73308.1"/>
    </source>
</evidence>
<feature type="domain" description="Transposable element P transposase-like GTP-binding insertion" evidence="2">
    <location>
        <begin position="79"/>
        <end position="194"/>
    </location>
</feature>
<sequence>MGYFLVKGTSAKLKAQLVTKAFELVNETGVEIKALTCDGARANLAMAAELGCCLDSNKLQTTIIDSTTGQRAYFFLDPSHMLKLIRNTFGDYKCFFDGDGNKIQWLYIEALHRIQEEELFFMANKLRANHIYFKTKIMNVRLAAQLFSKSVADALIFCQNELDLPDFNGVSATAKFILLINDVFDILDSRSRQKRLKRALNAENFEIAFQKLDEAKTVLTRLCACVKKHNNESSKIPLLQSPRYTGFLGFLICIESAKSLFQDLVQDNDNGLNYMPLHRISQDHIELFFSNVRSHGGYSDNPTAQKFEAIYKKLLINTEMTLTAKGAYCISLEKIEILNCSPSVEKINSTIVREYNDTCNERNDDVDFTDDIESQIFLSPFGEKVVEYIAGQTSKLEP</sequence>
<dbReference type="InterPro" id="IPR048366">
    <property type="entry name" value="TNP-like_GBD"/>
</dbReference>
<evidence type="ECO:0000259" key="3">
    <source>
        <dbReference type="Pfam" id="PF21789"/>
    </source>
</evidence>
<feature type="domain" description="Transposable element P transposase-like RNase H C-terminal" evidence="3">
    <location>
        <begin position="278"/>
        <end position="312"/>
    </location>
</feature>
<dbReference type="STRING" id="104452.A0A0L7LCS7"/>
<organism evidence="4 5">
    <name type="scientific">Operophtera brumata</name>
    <name type="common">Winter moth</name>
    <name type="synonym">Phalaena brumata</name>
    <dbReference type="NCBI Taxonomy" id="104452"/>
    <lineage>
        <taxon>Eukaryota</taxon>
        <taxon>Metazoa</taxon>
        <taxon>Ecdysozoa</taxon>
        <taxon>Arthropoda</taxon>
        <taxon>Hexapoda</taxon>
        <taxon>Insecta</taxon>
        <taxon>Pterygota</taxon>
        <taxon>Neoptera</taxon>
        <taxon>Endopterygota</taxon>
        <taxon>Lepidoptera</taxon>
        <taxon>Glossata</taxon>
        <taxon>Ditrysia</taxon>
        <taxon>Geometroidea</taxon>
        <taxon>Geometridae</taxon>
        <taxon>Larentiinae</taxon>
        <taxon>Operophtera</taxon>
    </lineage>
</organism>
<dbReference type="PANTHER" id="PTHR47577">
    <property type="entry name" value="THAP DOMAIN-CONTAINING PROTEIN 6"/>
    <property type="match status" value="1"/>
</dbReference>
<keyword evidence="5" id="KW-1185">Reference proteome</keyword>
<evidence type="ECO:0000259" key="2">
    <source>
        <dbReference type="Pfam" id="PF21788"/>
    </source>
</evidence>
<dbReference type="Pfam" id="PF21787">
    <property type="entry name" value="TNP-like_RNaseH_N"/>
    <property type="match status" value="1"/>
</dbReference>
<evidence type="ECO:0000313" key="5">
    <source>
        <dbReference type="Proteomes" id="UP000037510"/>
    </source>
</evidence>
<dbReference type="Pfam" id="PF21788">
    <property type="entry name" value="TNP-like_GBD"/>
    <property type="match status" value="1"/>
</dbReference>
<name>A0A0L7LCS7_OPEBR</name>
<dbReference type="Pfam" id="PF21789">
    <property type="entry name" value="TNP-like_RNaseH_C"/>
    <property type="match status" value="1"/>
</dbReference>
<proteinExistence type="predicted"/>
<dbReference type="Proteomes" id="UP000037510">
    <property type="component" value="Unassembled WGS sequence"/>
</dbReference>
<feature type="domain" description="Transposable element P transposase-like RNase H" evidence="1">
    <location>
        <begin position="2"/>
        <end position="51"/>
    </location>
</feature>
<reference evidence="4 5" key="1">
    <citation type="journal article" date="2015" name="Genome Biol. Evol.">
        <title>The genome of winter moth (Operophtera brumata) provides a genomic perspective on sexual dimorphism and phenology.</title>
        <authorList>
            <person name="Derks M.F."/>
            <person name="Smit S."/>
            <person name="Salis L."/>
            <person name="Schijlen E."/>
            <person name="Bossers A."/>
            <person name="Mateman C."/>
            <person name="Pijl A.S."/>
            <person name="de Ridder D."/>
            <person name="Groenen M.A."/>
            <person name="Visser M.E."/>
            <person name="Megens H.J."/>
        </authorList>
    </citation>
    <scope>NUCLEOTIDE SEQUENCE [LARGE SCALE GENOMIC DNA]</scope>
    <source>
        <strain evidence="4">WM2013NL</strain>
        <tissue evidence="4">Head and thorax</tissue>
    </source>
</reference>
<dbReference type="EMBL" id="JTDY01001629">
    <property type="protein sequence ID" value="KOB73308.1"/>
    <property type="molecule type" value="Genomic_DNA"/>
</dbReference>
<dbReference type="AlphaFoldDB" id="A0A0L7LCS7"/>
<evidence type="ECO:0000259" key="1">
    <source>
        <dbReference type="Pfam" id="PF21787"/>
    </source>
</evidence>
<comment type="caution">
    <text evidence="4">The sequence shown here is derived from an EMBL/GenBank/DDBJ whole genome shotgun (WGS) entry which is preliminary data.</text>
</comment>
<gene>
    <name evidence="4" type="ORF">OBRU01_10938</name>
</gene>